<evidence type="ECO:0000313" key="1">
    <source>
        <dbReference type="EMBL" id="MBL1079135.1"/>
    </source>
</evidence>
<dbReference type="RefSeq" id="WP_201955003.1">
    <property type="nucleotide sequence ID" value="NZ_JAERRJ010000014.1"/>
</dbReference>
<keyword evidence="2" id="KW-1185">Reference proteome</keyword>
<accession>A0ABS1MGE8</accession>
<dbReference type="EMBL" id="JAERRJ010000014">
    <property type="protein sequence ID" value="MBL1079135.1"/>
    <property type="molecule type" value="Genomic_DNA"/>
</dbReference>
<organism evidence="1 2">
    <name type="scientific">Nocardia acididurans</name>
    <dbReference type="NCBI Taxonomy" id="2802282"/>
    <lineage>
        <taxon>Bacteria</taxon>
        <taxon>Bacillati</taxon>
        <taxon>Actinomycetota</taxon>
        <taxon>Actinomycetes</taxon>
        <taxon>Mycobacteriales</taxon>
        <taxon>Nocardiaceae</taxon>
        <taxon>Nocardia</taxon>
    </lineage>
</organism>
<reference evidence="1 2" key="1">
    <citation type="submission" date="2021-01" db="EMBL/GenBank/DDBJ databases">
        <title>WGS of actinomycetes isolated from Thailand.</title>
        <authorList>
            <person name="Thawai C."/>
        </authorList>
    </citation>
    <scope>NUCLEOTIDE SEQUENCE [LARGE SCALE GENOMIC DNA]</scope>
    <source>
        <strain evidence="1 2">LPG 2</strain>
    </source>
</reference>
<evidence type="ECO:0000313" key="2">
    <source>
        <dbReference type="Proteomes" id="UP000602198"/>
    </source>
</evidence>
<comment type="caution">
    <text evidence="1">The sequence shown here is derived from an EMBL/GenBank/DDBJ whole genome shotgun (WGS) entry which is preliminary data.</text>
</comment>
<sequence length="404" mass="44589">MGSRLLSEVADLPVPERLGRIAREARRLAGTTELDALLDELFAGGRYERMTAVHMAAVAGARAHLVAHLDSMDVECAGRSLTALIRMGVEPEVIVPRVPGLPDRSRKRVFRALSAGNPERLADAMLEPMRAAFGNDAAAHVLPFCSSAVVAEQLPGLAYAVPNWVTMGRRHIGVLFDLVERRAETAGRDDWNELWWWLTSNVTAAAEYSPARLLAAAARAVEYQRIDSLNRVAGMLARHDAGAVYTLIRHPSGNGRGLAGTGLWKSMLTLPDDQLREFYTAYPAHQQYRFLRVIPPHRRTAIAGPALTRPGIAPGEVDVYSLDRLPRHDRAAIARELLTRPGGAEVPEKAERLTARLPWDEAKPVLAEAIRRPTARPRWWASCWNCCADCVMSRIPCAAPLYMR</sequence>
<dbReference type="Proteomes" id="UP000602198">
    <property type="component" value="Unassembled WGS sequence"/>
</dbReference>
<protein>
    <submittedName>
        <fullName evidence="1">Uncharacterized protein</fullName>
    </submittedName>
</protein>
<proteinExistence type="predicted"/>
<gene>
    <name evidence="1" type="ORF">JK358_32500</name>
</gene>
<name>A0ABS1MGE8_9NOCA</name>